<dbReference type="GO" id="GO:0016813">
    <property type="term" value="F:hydrolase activity, acting on carbon-nitrogen (but not peptide) bonds, in linear amidines"/>
    <property type="evidence" value="ECO:0007669"/>
    <property type="project" value="InterPro"/>
</dbReference>
<comment type="cofactor">
    <cofactor evidence="3">
        <name>Zn(2+)</name>
        <dbReference type="ChEBI" id="CHEBI:29105"/>
    </cofactor>
    <text evidence="3">Binds 2 Zn(2+) ions per subunit.</text>
</comment>
<dbReference type="InterPro" id="IPR002933">
    <property type="entry name" value="Peptidase_M20"/>
</dbReference>
<gene>
    <name evidence="5" type="ORF">CAL20_05775</name>
</gene>
<comment type="similarity">
    <text evidence="1">Belongs to the peptidase M20 family.</text>
</comment>
<dbReference type="AlphaFoldDB" id="A0A261UB38"/>
<dbReference type="PANTHER" id="PTHR32494:SF5">
    <property type="entry name" value="ALLANTOATE AMIDOHYDROLASE"/>
    <property type="match status" value="1"/>
</dbReference>
<reference evidence="5 6" key="1">
    <citation type="submission" date="2017-05" db="EMBL/GenBank/DDBJ databases">
        <title>Complete and WGS of Bordetella genogroups.</title>
        <authorList>
            <person name="Spilker T."/>
            <person name="LiPuma J."/>
        </authorList>
    </citation>
    <scope>NUCLEOTIDE SEQUENCE [LARGE SCALE GENOMIC DNA]</scope>
    <source>
        <strain evidence="5 6">AU9919</strain>
    </source>
</reference>
<dbReference type="SUPFAM" id="SSF53187">
    <property type="entry name" value="Zn-dependent exopeptidases"/>
    <property type="match status" value="1"/>
</dbReference>
<keyword evidence="3" id="KW-0862">Zinc</keyword>
<proteinExistence type="inferred from homology"/>
<dbReference type="Pfam" id="PF07687">
    <property type="entry name" value="M20_dimer"/>
    <property type="match status" value="1"/>
</dbReference>
<evidence type="ECO:0000313" key="6">
    <source>
        <dbReference type="Proteomes" id="UP000216885"/>
    </source>
</evidence>
<accession>A0A261UB38</accession>
<protein>
    <submittedName>
        <fullName evidence="5">Zn-dependent hydrolase</fullName>
    </submittedName>
</protein>
<keyword evidence="3" id="KW-0479">Metal-binding</keyword>
<dbReference type="InterPro" id="IPR010158">
    <property type="entry name" value="Amidase_Cbmase"/>
</dbReference>
<dbReference type="PANTHER" id="PTHR32494">
    <property type="entry name" value="ALLANTOATE DEIMINASE-RELATED"/>
    <property type="match status" value="1"/>
</dbReference>
<dbReference type="Pfam" id="PF01546">
    <property type="entry name" value="Peptidase_M20"/>
    <property type="match status" value="1"/>
</dbReference>
<evidence type="ECO:0000256" key="1">
    <source>
        <dbReference type="ARBA" id="ARBA00006153"/>
    </source>
</evidence>
<sequence length="414" mass="44022">MSKRASSYVSQQRLWDRHESLARIGATAAGGVNRQALSLEDIAACRQLIEWGKSFGLQPSRDEAGNIFLRLAGRDALATPVISGSHLDSQPTGGKYDGAYGVLAALEACQSIVESGIQPQRPIDVVAWMNEEGSRFAPGMMGAAVFAGVRSLADIETVRDQQGISVGQALSNAKQALADIPPRDFGGPVFAYVEAHIEQGPLLERLKKTIGVVSGIQGKRTFVVSIDGEASHAGTSLRSERKDALLAAVRMIQALTARMHDEQDIVKFTIGRINVTPNAPSVVPSSVRFSIDLRHPDSAVLTALGDAIAGICDAHAAPCKVRVEELSSAMSLEFPQAMRQRIRDAADTLGISRMEILSAAGHDARYLHPICPSAMLFIPCREGITHNEAESITAADAADGARVLTEVLVSLAGS</sequence>
<dbReference type="EMBL" id="NEVQ01000008">
    <property type="protein sequence ID" value="OZI59138.1"/>
    <property type="molecule type" value="Genomic_DNA"/>
</dbReference>
<feature type="binding site" evidence="3">
    <location>
        <position position="86"/>
    </location>
    <ligand>
        <name>Zn(2+)</name>
        <dbReference type="ChEBI" id="CHEBI:29105"/>
        <label>1</label>
    </ligand>
</feature>
<dbReference type="Gene3D" id="3.30.70.360">
    <property type="match status" value="1"/>
</dbReference>
<dbReference type="InterPro" id="IPR036264">
    <property type="entry name" value="Bact_exopeptidase_dim_dom"/>
</dbReference>
<dbReference type="SUPFAM" id="SSF55031">
    <property type="entry name" value="Bacterial exopeptidase dimerisation domain"/>
    <property type="match status" value="1"/>
</dbReference>
<evidence type="ECO:0000259" key="4">
    <source>
        <dbReference type="Pfam" id="PF07687"/>
    </source>
</evidence>
<dbReference type="NCBIfam" id="TIGR01879">
    <property type="entry name" value="hydantase"/>
    <property type="match status" value="1"/>
</dbReference>
<feature type="binding site" evidence="3">
    <location>
        <position position="97"/>
    </location>
    <ligand>
        <name>Zn(2+)</name>
        <dbReference type="ChEBI" id="CHEBI:29105"/>
        <label>1</label>
    </ligand>
</feature>
<dbReference type="GO" id="GO:0046872">
    <property type="term" value="F:metal ion binding"/>
    <property type="evidence" value="ECO:0007669"/>
    <property type="project" value="UniProtKB-KW"/>
</dbReference>
<dbReference type="Proteomes" id="UP000216885">
    <property type="component" value="Unassembled WGS sequence"/>
</dbReference>
<keyword evidence="6" id="KW-1185">Reference proteome</keyword>
<feature type="binding site" evidence="3">
    <location>
        <position position="386"/>
    </location>
    <ligand>
        <name>Zn(2+)</name>
        <dbReference type="ChEBI" id="CHEBI:29105"/>
        <label>2</label>
    </ligand>
</feature>
<keyword evidence="2 5" id="KW-0378">Hydrolase</keyword>
<evidence type="ECO:0000256" key="2">
    <source>
        <dbReference type="ARBA" id="ARBA00022801"/>
    </source>
</evidence>
<feature type="binding site" evidence="3">
    <location>
        <position position="132"/>
    </location>
    <ligand>
        <name>Zn(2+)</name>
        <dbReference type="ChEBI" id="CHEBI:29105"/>
        <label>2</label>
    </ligand>
</feature>
<dbReference type="RefSeq" id="WP_094837405.1">
    <property type="nucleotide sequence ID" value="NZ_NEVQ01000008.1"/>
</dbReference>
<comment type="caution">
    <text evidence="5">The sequence shown here is derived from an EMBL/GenBank/DDBJ whole genome shotgun (WGS) entry which is preliminary data.</text>
</comment>
<feature type="binding site" evidence="3">
    <location>
        <position position="196"/>
    </location>
    <ligand>
        <name>Zn(2+)</name>
        <dbReference type="ChEBI" id="CHEBI:29105"/>
        <label>1</label>
    </ligand>
</feature>
<dbReference type="Gene3D" id="3.40.630.10">
    <property type="entry name" value="Zn peptidases"/>
    <property type="match status" value="1"/>
</dbReference>
<name>A0A261UB38_9BORD</name>
<dbReference type="PIRSF" id="PIRSF001235">
    <property type="entry name" value="Amidase_carbamoylase"/>
    <property type="match status" value="1"/>
</dbReference>
<evidence type="ECO:0000313" key="5">
    <source>
        <dbReference type="EMBL" id="OZI59138.1"/>
    </source>
</evidence>
<feature type="domain" description="Peptidase M20 dimerisation" evidence="4">
    <location>
        <begin position="216"/>
        <end position="317"/>
    </location>
</feature>
<organism evidence="5 6">
    <name type="scientific">Bordetella genomosp. 4</name>
    <dbReference type="NCBI Taxonomy" id="463044"/>
    <lineage>
        <taxon>Bacteria</taxon>
        <taxon>Pseudomonadati</taxon>
        <taxon>Pseudomonadota</taxon>
        <taxon>Betaproteobacteria</taxon>
        <taxon>Burkholderiales</taxon>
        <taxon>Alcaligenaceae</taxon>
        <taxon>Bordetella</taxon>
    </lineage>
</organism>
<evidence type="ECO:0000256" key="3">
    <source>
        <dbReference type="PIRSR" id="PIRSR001235-1"/>
    </source>
</evidence>
<feature type="binding site" evidence="3">
    <location>
        <position position="97"/>
    </location>
    <ligand>
        <name>Zn(2+)</name>
        <dbReference type="ChEBI" id="CHEBI:29105"/>
        <label>2</label>
    </ligand>
</feature>
<dbReference type="InterPro" id="IPR011650">
    <property type="entry name" value="Peptidase_M20_dimer"/>
</dbReference>
<dbReference type="CDD" id="cd03884">
    <property type="entry name" value="M20_bAS"/>
    <property type="match status" value="1"/>
</dbReference>